<dbReference type="NCBIfam" id="TIGR04183">
    <property type="entry name" value="Por_Secre_tail"/>
    <property type="match status" value="1"/>
</dbReference>
<accession>A0A562YC61</accession>
<keyword evidence="1 2" id="KW-0732">Signal</keyword>
<dbReference type="AlphaFoldDB" id="A0A562YC61"/>
<dbReference type="OrthoDB" id="9813840at2"/>
<dbReference type="RefSeq" id="WP_133356786.1">
    <property type="nucleotide sequence ID" value="NZ_SMZJ02000006.1"/>
</dbReference>
<name>A0A562YC61_9FLAO</name>
<dbReference type="InterPro" id="IPR026444">
    <property type="entry name" value="Secre_tail"/>
</dbReference>
<dbReference type="EMBL" id="SMZJ02000006">
    <property type="protein sequence ID" value="TWO32036.1"/>
    <property type="molecule type" value="Genomic_DNA"/>
</dbReference>
<evidence type="ECO:0000313" key="4">
    <source>
        <dbReference type="EMBL" id="TWO32036.1"/>
    </source>
</evidence>
<organism evidence="4 5">
    <name type="scientific">Seonamhaeicola sediminis</name>
    <dbReference type="NCBI Taxonomy" id="2528206"/>
    <lineage>
        <taxon>Bacteria</taxon>
        <taxon>Pseudomonadati</taxon>
        <taxon>Bacteroidota</taxon>
        <taxon>Flavobacteriia</taxon>
        <taxon>Flavobacteriales</taxon>
        <taxon>Flavobacteriaceae</taxon>
    </lineage>
</organism>
<feature type="chain" id="PRO_5022934012" evidence="2">
    <location>
        <begin position="22"/>
        <end position="153"/>
    </location>
</feature>
<dbReference type="Proteomes" id="UP000295814">
    <property type="component" value="Unassembled WGS sequence"/>
</dbReference>
<sequence>MKIITSFSICFLLWFSGNAQTIEKFSIDSGGASETNGNIQLLYTIGETHVQEVSTGTIILSEGFINPETSTTLAYEDGIKFSTKVFPNPATSFLTIKSAMPLLKVEFYDILGKQAFIVTSELNRIDVSKLSKGIYLLKIETDKGNINKKVIID</sequence>
<gene>
    <name evidence="4" type="ORF">E1J38_011715</name>
</gene>
<reference evidence="4 5" key="1">
    <citation type="submission" date="2019-03" db="EMBL/GenBank/DDBJ databases">
        <authorList>
            <person name="Zhong Y.L."/>
        </authorList>
    </citation>
    <scope>NUCLEOTIDE SEQUENCE [LARGE SCALE GENOMIC DNA]</scope>
    <source>
        <strain evidence="4 5">W255</strain>
    </source>
</reference>
<evidence type="ECO:0000256" key="1">
    <source>
        <dbReference type="ARBA" id="ARBA00022729"/>
    </source>
</evidence>
<keyword evidence="5" id="KW-1185">Reference proteome</keyword>
<comment type="caution">
    <text evidence="4">The sequence shown here is derived from an EMBL/GenBank/DDBJ whole genome shotgun (WGS) entry which is preliminary data.</text>
</comment>
<protein>
    <submittedName>
        <fullName evidence="4">T9SS type A sorting domain-containing protein</fullName>
    </submittedName>
</protein>
<proteinExistence type="predicted"/>
<evidence type="ECO:0000259" key="3">
    <source>
        <dbReference type="Pfam" id="PF18962"/>
    </source>
</evidence>
<feature type="domain" description="Secretion system C-terminal sorting" evidence="3">
    <location>
        <begin position="85"/>
        <end position="152"/>
    </location>
</feature>
<feature type="signal peptide" evidence="2">
    <location>
        <begin position="1"/>
        <end position="21"/>
    </location>
</feature>
<dbReference type="Pfam" id="PF18962">
    <property type="entry name" value="Por_Secre_tail"/>
    <property type="match status" value="1"/>
</dbReference>
<evidence type="ECO:0000256" key="2">
    <source>
        <dbReference type="SAM" id="SignalP"/>
    </source>
</evidence>
<reference evidence="4 5" key="2">
    <citation type="submission" date="2019-07" db="EMBL/GenBank/DDBJ databases">
        <title>Seonamhaeicola sp. W255 draft genome.</title>
        <authorList>
            <person name="Zhang X.-Y."/>
            <person name="Zhang R."/>
            <person name="Zhong Y.-L."/>
            <person name="Du Z.-J."/>
        </authorList>
    </citation>
    <scope>NUCLEOTIDE SEQUENCE [LARGE SCALE GENOMIC DNA]</scope>
    <source>
        <strain evidence="4 5">W255</strain>
    </source>
</reference>
<evidence type="ECO:0000313" key="5">
    <source>
        <dbReference type="Proteomes" id="UP000295814"/>
    </source>
</evidence>